<gene>
    <name evidence="2" type="ORF">ESZ00_14305</name>
</gene>
<protein>
    <submittedName>
        <fullName evidence="2">Beta-galactosidase</fullName>
    </submittedName>
</protein>
<evidence type="ECO:0000313" key="2">
    <source>
        <dbReference type="EMBL" id="RXS94273.1"/>
    </source>
</evidence>
<dbReference type="InterPro" id="IPR029062">
    <property type="entry name" value="Class_I_gatase-like"/>
</dbReference>
<evidence type="ECO:0000313" key="3">
    <source>
        <dbReference type="Proteomes" id="UP000290253"/>
    </source>
</evidence>
<dbReference type="PANTHER" id="PTHR36848">
    <property type="entry name" value="DNA-BINDING PROTEIN (PUTATIVE SECRETED PROTEIN)-RELATED"/>
    <property type="match status" value="1"/>
</dbReference>
<dbReference type="Gene3D" id="3.40.50.880">
    <property type="match status" value="1"/>
</dbReference>
<feature type="signal peptide" evidence="1">
    <location>
        <begin position="1"/>
        <end position="22"/>
    </location>
</feature>
<dbReference type="InterPro" id="IPR053161">
    <property type="entry name" value="Ulvan_degrading_GH"/>
</dbReference>
<name>A0A4Q1SBB0_9BACT</name>
<keyword evidence="1" id="KW-0732">Signal</keyword>
<dbReference type="AlphaFoldDB" id="A0A4Q1SBB0"/>
<dbReference type="PANTHER" id="PTHR36848:SF2">
    <property type="entry name" value="SECRETED PROTEIN"/>
    <property type="match status" value="1"/>
</dbReference>
<dbReference type="CDD" id="cd03143">
    <property type="entry name" value="A4_beta-galactosidase_middle_domain"/>
    <property type="match status" value="1"/>
</dbReference>
<reference evidence="2 3" key="1">
    <citation type="journal article" date="2016" name="Int. J. Syst. Evol. Microbiol.">
        <title>Acidipila dinghuensis sp. nov., an acidobacterium isolated from forest soil.</title>
        <authorList>
            <person name="Jiang Y.W."/>
            <person name="Wang J."/>
            <person name="Chen M.H."/>
            <person name="Lv Y.Y."/>
            <person name="Qiu L.H."/>
        </authorList>
    </citation>
    <scope>NUCLEOTIDE SEQUENCE [LARGE SCALE GENOMIC DNA]</scope>
    <source>
        <strain evidence="2 3">DHOF10</strain>
    </source>
</reference>
<dbReference type="RefSeq" id="WP_129209011.1">
    <property type="nucleotide sequence ID" value="NZ_BMGU01000005.1"/>
</dbReference>
<dbReference type="OrthoDB" id="9761519at2"/>
<dbReference type="EMBL" id="SDMK01000003">
    <property type="protein sequence ID" value="RXS94273.1"/>
    <property type="molecule type" value="Genomic_DNA"/>
</dbReference>
<dbReference type="Pfam" id="PF17132">
    <property type="entry name" value="Glyco_hydro_106"/>
    <property type="match status" value="1"/>
</dbReference>
<dbReference type="SUPFAM" id="SSF51445">
    <property type="entry name" value="(Trans)glycosidases"/>
    <property type="match status" value="1"/>
</dbReference>
<dbReference type="InterPro" id="IPR017853">
    <property type="entry name" value="GH"/>
</dbReference>
<organism evidence="2 3">
    <name type="scientific">Silvibacterium dinghuense</name>
    <dbReference type="NCBI Taxonomy" id="1560006"/>
    <lineage>
        <taxon>Bacteria</taxon>
        <taxon>Pseudomonadati</taxon>
        <taxon>Acidobacteriota</taxon>
        <taxon>Terriglobia</taxon>
        <taxon>Terriglobales</taxon>
        <taxon>Acidobacteriaceae</taxon>
        <taxon>Silvibacterium</taxon>
    </lineage>
</organism>
<evidence type="ECO:0000256" key="1">
    <source>
        <dbReference type="SAM" id="SignalP"/>
    </source>
</evidence>
<proteinExistence type="predicted"/>
<sequence>MLRHFRIACLLAIGSTFMVAGAQRPSSWQRFSNPTVEQLRKTWRTPPPEYGPEPYYGLNGPITIESVRHDLDTMVQLGFHAVTVQGGRNAELPYLSPEYFNFFKQFVEEAKRRNLRIWIVDDAGYPSGFAGGKISSDHPDLRMQALVAVSHSTISGGASFSQAVTPATVAVAAMRADGKSVQLPISDGHVSWTAPSGSGSWTVYIVEHQFRTSPTRSDTNPKAVKDTSQSLEDYLDPNATAEYLKITHEAYFKAVGDEFGKTILGFRGDEPDYSISGLPWTPALFDRFQKEKGYDPRPWLAALLQGKDIALTAEQLRAKADYYDVFAEMFRDGFFKPQADWCTAHGVEYQVHLNHEEMQLQLARSEGDFFRDMRYVQVPGIDAIWHQIWTDTVSDYPRLASSAAHVYGHPRVFTESFAAYRPLPDVPMARYILNEQFVRGINLVETMYYPSTTTSGKGGPIEFMRDPGYPALMHDASRMSYILSQGRPAAQVALLLPAESLWMGSAKTDDTFVSMERVLSEHQIDFDIVDEDAVGHLLKAEPGAFRSDSGNAYKTVIVPHAILLPQTVVERLRAFAKTGGHVLFIGAVPSFIAGRTDLQARSTKSEDFAWANIVPVDLAPTPTPPQFPPAAPPAPLETPAPLLQQLKASIPKQGVELAEPDPALRVEMRTIRNGQVILLFNEGSRTLDNRLLLNLKAQKVERWNPETGETETLQIDTLKPYSSLPLHLSAYATLLLVVQGKA</sequence>
<accession>A0A4Q1SBB0</accession>
<comment type="caution">
    <text evidence="2">The sequence shown here is derived from an EMBL/GenBank/DDBJ whole genome shotgun (WGS) entry which is preliminary data.</text>
</comment>
<feature type="chain" id="PRO_5020548959" evidence="1">
    <location>
        <begin position="23"/>
        <end position="742"/>
    </location>
</feature>
<dbReference type="Proteomes" id="UP000290253">
    <property type="component" value="Unassembled WGS sequence"/>
</dbReference>
<keyword evidence="3" id="KW-1185">Reference proteome</keyword>